<dbReference type="GO" id="GO:0032259">
    <property type="term" value="P:methylation"/>
    <property type="evidence" value="ECO:0007669"/>
    <property type="project" value="UniProtKB-KW"/>
</dbReference>
<dbReference type="PANTHER" id="PTHR45128:SF1">
    <property type="entry name" value="S-ADENOSYLMETHIONINE-DEPENDENT METHYLTRANSFERASE RV2258C"/>
    <property type="match status" value="1"/>
</dbReference>
<evidence type="ECO:0000259" key="1">
    <source>
        <dbReference type="Pfam" id="PF13847"/>
    </source>
</evidence>
<dbReference type="InterPro" id="IPR036390">
    <property type="entry name" value="WH_DNA-bd_sf"/>
</dbReference>
<dbReference type="SUPFAM" id="SSF53335">
    <property type="entry name" value="S-adenosyl-L-methionine-dependent methyltransferases"/>
    <property type="match status" value="1"/>
</dbReference>
<dbReference type="RefSeq" id="WP_373654011.1">
    <property type="nucleotide sequence ID" value="NZ_JBGUAW010000001.1"/>
</dbReference>
<dbReference type="GO" id="GO:0008168">
    <property type="term" value="F:methyltransferase activity"/>
    <property type="evidence" value="ECO:0007669"/>
    <property type="project" value="UniProtKB-KW"/>
</dbReference>
<name>A0ABV4TRJ2_9GAMM</name>
<evidence type="ECO:0000313" key="4">
    <source>
        <dbReference type="Proteomes" id="UP001575181"/>
    </source>
</evidence>
<sequence>MSYDTQKAEAFGDRMVDVLNQGALSLMVSVGHRTGLFDWLDTLSPATSTEIARESGLDERYVREGLGALVTGGVVDYDSETGRYTLPPEHADLLTRRAAENVAVFAQYIPLLGAVEDDIVACFQRGGGVPYARYPRFHAVMAEDSGQTVLSSLIDHILPLAPGLPERLAVGSRVLDVGCGSGRALNLLAATYPNSRFQGFDLSGEAVAIGQREAQERGLENVRFAVRDLSQFDVEAEPEAFDLVTTFDAVHDQARPLSVLRGIHRTLKRDGVYLMQDIHGHSEVHHNRDHPLGTLLYTISCMHCMTVSLAQGGEGLGAMWGREQASRYLEEAGFQSVSIHRLDHDIQNDYYVIRKEAAH</sequence>
<dbReference type="InterPro" id="IPR025714">
    <property type="entry name" value="Methyltranfer_dom"/>
</dbReference>
<dbReference type="InterPro" id="IPR036388">
    <property type="entry name" value="WH-like_DNA-bd_sf"/>
</dbReference>
<keyword evidence="4" id="KW-1185">Reference proteome</keyword>
<dbReference type="SUPFAM" id="SSF46785">
    <property type="entry name" value="Winged helix' DNA-binding domain"/>
    <property type="match status" value="1"/>
</dbReference>
<feature type="domain" description="Methyltransferase" evidence="1">
    <location>
        <begin position="171"/>
        <end position="285"/>
    </location>
</feature>
<protein>
    <submittedName>
        <fullName evidence="3">Class I SAM-dependent methyltransferase</fullName>
    </submittedName>
</protein>
<dbReference type="Gene3D" id="3.40.50.150">
    <property type="entry name" value="Vaccinia Virus protein VP39"/>
    <property type="match status" value="1"/>
</dbReference>
<dbReference type="InterPro" id="IPR029063">
    <property type="entry name" value="SAM-dependent_MTases_sf"/>
</dbReference>
<dbReference type="EMBL" id="JBGUAW010000001">
    <property type="protein sequence ID" value="MFA9459219.1"/>
    <property type="molecule type" value="Genomic_DNA"/>
</dbReference>
<dbReference type="Pfam" id="PF21320">
    <property type="entry name" value="WHD_Rv2258c"/>
    <property type="match status" value="1"/>
</dbReference>
<dbReference type="PANTHER" id="PTHR45128">
    <property type="entry name" value="METHYLTRANSFERASE TYPE 11"/>
    <property type="match status" value="1"/>
</dbReference>
<dbReference type="Gene3D" id="1.10.10.10">
    <property type="entry name" value="Winged helix-like DNA-binding domain superfamily/Winged helix DNA-binding domain"/>
    <property type="match status" value="1"/>
</dbReference>
<evidence type="ECO:0000259" key="2">
    <source>
        <dbReference type="Pfam" id="PF21320"/>
    </source>
</evidence>
<proteinExistence type="predicted"/>
<reference evidence="3 4" key="1">
    <citation type="submission" date="2024-08" db="EMBL/GenBank/DDBJ databases">
        <title>Whole-genome sequencing of halo(alkali)philic microorganisms from hypersaline lakes.</title>
        <authorList>
            <person name="Sorokin D.Y."/>
            <person name="Merkel A.Y."/>
            <person name="Messina E."/>
            <person name="Yakimov M."/>
        </authorList>
    </citation>
    <scope>NUCLEOTIDE SEQUENCE [LARGE SCALE GENOMIC DNA]</scope>
    <source>
        <strain evidence="3 4">Cl-TMA</strain>
    </source>
</reference>
<accession>A0ABV4TRJ2</accession>
<dbReference type="InterPro" id="IPR048711">
    <property type="entry name" value="WHD_Rv2258c"/>
</dbReference>
<comment type="caution">
    <text evidence="3">The sequence shown here is derived from an EMBL/GenBank/DDBJ whole genome shotgun (WGS) entry which is preliminary data.</text>
</comment>
<dbReference type="Pfam" id="PF13847">
    <property type="entry name" value="Methyltransf_31"/>
    <property type="match status" value="1"/>
</dbReference>
<dbReference type="InterPro" id="IPR053173">
    <property type="entry name" value="SAM-binding_MTase"/>
</dbReference>
<dbReference type="CDD" id="cd02440">
    <property type="entry name" value="AdoMet_MTases"/>
    <property type="match status" value="1"/>
</dbReference>
<feature type="domain" description="S-adenosylmethionine-dependent methyltransferase Rv2258c-like winged HTH" evidence="2">
    <location>
        <begin position="22"/>
        <end position="96"/>
    </location>
</feature>
<organism evidence="3 4">
    <name type="scientific">Thiohalorhabdus methylotrophus</name>
    <dbReference type="NCBI Taxonomy" id="3242694"/>
    <lineage>
        <taxon>Bacteria</taxon>
        <taxon>Pseudomonadati</taxon>
        <taxon>Pseudomonadota</taxon>
        <taxon>Gammaproteobacteria</taxon>
        <taxon>Thiohalorhabdales</taxon>
        <taxon>Thiohalorhabdaceae</taxon>
        <taxon>Thiohalorhabdus</taxon>
    </lineage>
</organism>
<keyword evidence="3" id="KW-0489">Methyltransferase</keyword>
<keyword evidence="3" id="KW-0808">Transferase</keyword>
<evidence type="ECO:0000313" key="3">
    <source>
        <dbReference type="EMBL" id="MFA9459219.1"/>
    </source>
</evidence>
<gene>
    <name evidence="3" type="ORF">ACERLL_00070</name>
</gene>
<dbReference type="Proteomes" id="UP001575181">
    <property type="component" value="Unassembled WGS sequence"/>
</dbReference>